<feature type="region of interest" description="Disordered" evidence="4">
    <location>
        <begin position="19"/>
        <end position="40"/>
    </location>
</feature>
<comment type="function">
    <text evidence="3">Functions as a nucleotide exchange factor (NEF) for Hsp70 chaperones which accelerates the release of ADP. Required for fully efficient Hsp70-mediated folding of proteins.</text>
</comment>
<dbReference type="InterPro" id="IPR050693">
    <property type="entry name" value="Hsp70_NEF-Inhibitors"/>
</dbReference>
<protein>
    <submittedName>
        <fullName evidence="6">Hsp70 nucleotide exchange factor fes1</fullName>
    </submittedName>
</protein>
<evidence type="ECO:0000256" key="1">
    <source>
        <dbReference type="ARBA" id="ARBA00011045"/>
    </source>
</evidence>
<feature type="compositionally biased region" description="Low complexity" evidence="4">
    <location>
        <begin position="22"/>
        <end position="40"/>
    </location>
</feature>
<evidence type="ECO:0000313" key="6">
    <source>
        <dbReference type="EMBL" id="KAJ4389255.1"/>
    </source>
</evidence>
<dbReference type="OrthoDB" id="10250458at2759"/>
<evidence type="ECO:0000256" key="4">
    <source>
        <dbReference type="SAM" id="MobiDB-lite"/>
    </source>
</evidence>
<dbReference type="PANTHER" id="PTHR19316:SF18">
    <property type="entry name" value="HSP70-BINDING PROTEIN 1"/>
    <property type="match status" value="1"/>
</dbReference>
<evidence type="ECO:0000313" key="7">
    <source>
        <dbReference type="Proteomes" id="UP001140453"/>
    </source>
</evidence>
<evidence type="ECO:0000259" key="5">
    <source>
        <dbReference type="Pfam" id="PF08609"/>
    </source>
</evidence>
<reference evidence="6" key="1">
    <citation type="submission" date="2022-10" db="EMBL/GenBank/DDBJ databases">
        <title>Tapping the CABI collections for fungal endophytes: first genome assemblies for Collariella, Neodidymelliopsis, Ascochyta clinopodiicola, Didymella pomorum, Didymosphaeria variabile, Neocosmospora piperis and Neocucurbitaria cava.</title>
        <authorList>
            <person name="Hill R."/>
        </authorList>
    </citation>
    <scope>NUCLEOTIDE SEQUENCE</scope>
    <source>
        <strain evidence="6">IMI 355082</strain>
    </source>
</reference>
<dbReference type="Gene3D" id="1.25.10.10">
    <property type="entry name" value="Leucine-rich Repeat Variant"/>
    <property type="match status" value="1"/>
</dbReference>
<sequence length="229" mass="24455">MADKNLSQLLKWSIEAQTAGQTTENADGTTTTAPSQPTSQLTPEILASILGGPSDAELMIQSMAAITSPTLPAAEKLVAFDNFEQLIESLDNANNMSTLNLWTPLLSQLDVPEKDLRLYAAWCVGTAVQNNEKSQSALLAAPGGLTRLVDMVVDGAEDEGVRRKAVYALSSACRNYQPAMDFVAEELVKKGALGEGQKQVDAADMEAVDEVMNPLKEKIKKDATEKAAA</sequence>
<dbReference type="InterPro" id="IPR011989">
    <property type="entry name" value="ARM-like"/>
</dbReference>
<evidence type="ECO:0000256" key="2">
    <source>
        <dbReference type="ARBA" id="ARBA00022737"/>
    </source>
</evidence>
<dbReference type="PANTHER" id="PTHR19316">
    <property type="entry name" value="PROTEIN FOLDING REGULATOR"/>
    <property type="match status" value="1"/>
</dbReference>
<evidence type="ECO:0000256" key="3">
    <source>
        <dbReference type="ARBA" id="ARBA00024912"/>
    </source>
</evidence>
<dbReference type="EMBL" id="JAPEVB010000004">
    <property type="protein sequence ID" value="KAJ4389255.1"/>
    <property type="molecule type" value="Genomic_DNA"/>
</dbReference>
<dbReference type="Proteomes" id="UP001140453">
    <property type="component" value="Unassembled WGS sequence"/>
</dbReference>
<name>A0A9W9CVW9_9PEZI</name>
<dbReference type="SUPFAM" id="SSF48371">
    <property type="entry name" value="ARM repeat"/>
    <property type="match status" value="1"/>
</dbReference>
<dbReference type="GO" id="GO:0005783">
    <property type="term" value="C:endoplasmic reticulum"/>
    <property type="evidence" value="ECO:0007669"/>
    <property type="project" value="TreeGrafter"/>
</dbReference>
<comment type="caution">
    <text evidence="6">The sequence shown here is derived from an EMBL/GenBank/DDBJ whole genome shotgun (WGS) entry which is preliminary data.</text>
</comment>
<keyword evidence="7" id="KW-1185">Reference proteome</keyword>
<dbReference type="AlphaFoldDB" id="A0A9W9CVW9"/>
<gene>
    <name evidence="6" type="primary">FES1</name>
    <name evidence="6" type="ORF">N0V93_006720</name>
</gene>
<dbReference type="InterPro" id="IPR016024">
    <property type="entry name" value="ARM-type_fold"/>
</dbReference>
<feature type="domain" description="Nucleotide exchange factor Fes1" evidence="5">
    <location>
        <begin position="6"/>
        <end position="96"/>
    </location>
</feature>
<proteinExistence type="inferred from homology"/>
<keyword evidence="2" id="KW-0677">Repeat</keyword>
<organism evidence="6 7">
    <name type="scientific">Gnomoniopsis smithogilvyi</name>
    <dbReference type="NCBI Taxonomy" id="1191159"/>
    <lineage>
        <taxon>Eukaryota</taxon>
        <taxon>Fungi</taxon>
        <taxon>Dikarya</taxon>
        <taxon>Ascomycota</taxon>
        <taxon>Pezizomycotina</taxon>
        <taxon>Sordariomycetes</taxon>
        <taxon>Sordariomycetidae</taxon>
        <taxon>Diaporthales</taxon>
        <taxon>Gnomoniaceae</taxon>
        <taxon>Gnomoniopsis</taxon>
    </lineage>
</organism>
<comment type="similarity">
    <text evidence="1">Belongs to the FES1 family.</text>
</comment>
<dbReference type="GO" id="GO:0000774">
    <property type="term" value="F:adenyl-nucleotide exchange factor activity"/>
    <property type="evidence" value="ECO:0007669"/>
    <property type="project" value="TreeGrafter"/>
</dbReference>
<dbReference type="InterPro" id="IPR013918">
    <property type="entry name" value="Nucleotide_exch_fac_Fes1"/>
</dbReference>
<dbReference type="Pfam" id="PF08609">
    <property type="entry name" value="Fes1"/>
    <property type="match status" value="1"/>
</dbReference>
<accession>A0A9W9CVW9</accession>